<dbReference type="SMART" id="SM00238">
    <property type="entry name" value="BIR"/>
    <property type="match status" value="3"/>
</dbReference>
<dbReference type="Gene3D" id="1.10.1170.10">
    <property type="entry name" value="Inhibitor Of Apoptosis Protein (2mihbC-IAP-1), Chain A"/>
    <property type="match status" value="3"/>
</dbReference>
<dbReference type="GO" id="GO:0005737">
    <property type="term" value="C:cytoplasm"/>
    <property type="evidence" value="ECO:0007669"/>
    <property type="project" value="TreeGrafter"/>
</dbReference>
<dbReference type="OrthoDB" id="6054592at2759"/>
<dbReference type="PANTHER" id="PTHR10044">
    <property type="entry name" value="INHIBITOR OF APOPTOSIS"/>
    <property type="match status" value="1"/>
</dbReference>
<keyword evidence="3" id="KW-1185">Reference proteome</keyword>
<accession>A0A7J7JVR2</accession>
<name>A0A7J7JVR2_BUGNE</name>
<dbReference type="Proteomes" id="UP000593567">
    <property type="component" value="Unassembled WGS sequence"/>
</dbReference>
<dbReference type="SUPFAM" id="SSF57924">
    <property type="entry name" value="Inhibitor of apoptosis (IAP) repeat"/>
    <property type="match status" value="3"/>
</dbReference>
<dbReference type="CDD" id="cd00022">
    <property type="entry name" value="BIR"/>
    <property type="match status" value="3"/>
</dbReference>
<dbReference type="GO" id="GO:0031398">
    <property type="term" value="P:positive regulation of protein ubiquitination"/>
    <property type="evidence" value="ECO:0007669"/>
    <property type="project" value="TreeGrafter"/>
</dbReference>
<dbReference type="EMBL" id="VXIV02001817">
    <property type="protein sequence ID" value="KAF6029418.1"/>
    <property type="molecule type" value="Genomic_DNA"/>
</dbReference>
<proteinExistence type="predicted"/>
<gene>
    <name evidence="2" type="ORF">EB796_012297</name>
</gene>
<evidence type="ECO:0000313" key="3">
    <source>
        <dbReference type="Proteomes" id="UP000593567"/>
    </source>
</evidence>
<protein>
    <submittedName>
        <fullName evidence="2">BIRC2</fullName>
    </submittedName>
</protein>
<dbReference type="GO" id="GO:0051726">
    <property type="term" value="P:regulation of cell cycle"/>
    <property type="evidence" value="ECO:0007669"/>
    <property type="project" value="TreeGrafter"/>
</dbReference>
<reference evidence="2" key="1">
    <citation type="submission" date="2020-06" db="EMBL/GenBank/DDBJ databases">
        <title>Draft genome of Bugula neritina, a colonial animal packing powerful symbionts and potential medicines.</title>
        <authorList>
            <person name="Rayko M."/>
        </authorList>
    </citation>
    <scope>NUCLEOTIDE SEQUENCE [LARGE SCALE GENOMIC DNA]</scope>
    <source>
        <strain evidence="2">Kwan_BN1</strain>
    </source>
</reference>
<dbReference type="GO" id="GO:0005634">
    <property type="term" value="C:nucleus"/>
    <property type="evidence" value="ECO:0007669"/>
    <property type="project" value="TreeGrafter"/>
</dbReference>
<dbReference type="PANTHER" id="PTHR10044:SF139">
    <property type="entry name" value="DEATH-ASSOCIATED INHIBITOR OF APOPTOSIS 2"/>
    <property type="match status" value="1"/>
</dbReference>
<organism evidence="2 3">
    <name type="scientific">Bugula neritina</name>
    <name type="common">Brown bryozoan</name>
    <name type="synonym">Sertularia neritina</name>
    <dbReference type="NCBI Taxonomy" id="10212"/>
    <lineage>
        <taxon>Eukaryota</taxon>
        <taxon>Metazoa</taxon>
        <taxon>Spiralia</taxon>
        <taxon>Lophotrochozoa</taxon>
        <taxon>Bryozoa</taxon>
        <taxon>Gymnolaemata</taxon>
        <taxon>Cheilostomatida</taxon>
        <taxon>Flustrina</taxon>
        <taxon>Buguloidea</taxon>
        <taxon>Bugulidae</taxon>
        <taxon>Bugula</taxon>
    </lineage>
</organism>
<dbReference type="GO" id="GO:0061630">
    <property type="term" value="F:ubiquitin protein ligase activity"/>
    <property type="evidence" value="ECO:0007669"/>
    <property type="project" value="TreeGrafter"/>
</dbReference>
<feature type="compositionally biased region" description="Basic and acidic residues" evidence="1">
    <location>
        <begin position="466"/>
        <end position="481"/>
    </location>
</feature>
<dbReference type="Pfam" id="PF00653">
    <property type="entry name" value="BIR"/>
    <property type="match status" value="3"/>
</dbReference>
<dbReference type="InterPro" id="IPR001370">
    <property type="entry name" value="BIR_rpt"/>
</dbReference>
<comment type="caution">
    <text evidence="2">The sequence shown here is derived from an EMBL/GenBank/DDBJ whole genome shotgun (WGS) entry which is preliminary data.</text>
</comment>
<feature type="region of interest" description="Disordered" evidence="1">
    <location>
        <begin position="466"/>
        <end position="488"/>
    </location>
</feature>
<dbReference type="InterPro" id="IPR050784">
    <property type="entry name" value="IAP"/>
</dbReference>
<evidence type="ECO:0000313" key="2">
    <source>
        <dbReference type="EMBL" id="KAF6029418.1"/>
    </source>
</evidence>
<dbReference type="GO" id="GO:0043027">
    <property type="term" value="F:cysteine-type endopeptidase inhibitor activity involved in apoptotic process"/>
    <property type="evidence" value="ECO:0007669"/>
    <property type="project" value="TreeGrafter"/>
</dbReference>
<dbReference type="AlphaFoldDB" id="A0A7J7JVR2"/>
<dbReference type="GO" id="GO:0043066">
    <property type="term" value="P:negative regulation of apoptotic process"/>
    <property type="evidence" value="ECO:0007669"/>
    <property type="project" value="TreeGrafter"/>
</dbReference>
<dbReference type="PROSITE" id="PS50143">
    <property type="entry name" value="BIR_REPEAT_2"/>
    <property type="match status" value="3"/>
</dbReference>
<evidence type="ECO:0000256" key="1">
    <source>
        <dbReference type="SAM" id="MobiDB-lite"/>
    </source>
</evidence>
<sequence length="625" mass="71408">MYLNFTKRKETYKIYSDSNPVPADKLCEAGFFHEGIGDKVKCFWCDGALEMWSKGDEPWMEHAKWYPGCTYVQQTKGLDFIRKARATMTPDNVHTADTLTYNKGDVAFLVSVLVHRLGISHLDLEKGSFTLTERDTTTDVLIEFQSCHNEILMKNTGWLLQTTFLAMTGFLEDAMNDREYLYAFLKLSQEEKESLMVSEAERRRTFTAHWPIGTIVKANDCAKEGFYYTGVADRVQCAFCGGIVRNWERGDVPKLQHKNFFNYCRMVQRPATLGDLNINTVRPKDPSLSVFTKRKETYKRYSDSNPVPADKLCEAGFFYEGIGDKVKCFWCGGALEMWSKGDEPWMEHAKWYPGCTYVQQTKGLDFIRKARATMTPDNVHTADTLTYNKGDVAFLDVKIPEPEPELPVESKNGYKFCLSLGYRHEDIKEVYEANNNEEFDMEDQARLVGIVQELSEGNRESLEKFIEERSTQQKRETKSDGVEQMDTSTLPSRRINLPELITNPNEPSDKECKDILDAMKCKKCKTRLPNCPHHCLCCCSLLLFIVGWGSCSPLWMFLFVSRMQSRKPSYKMSGMLQHCEGGVSDISLLTLFLLVGNAQSATPSNFIPCSISTLVIQLIMVLFQL</sequence>